<dbReference type="Proteomes" id="UP001043456">
    <property type="component" value="Unassembled WGS sequence"/>
</dbReference>
<organism evidence="1 2">
    <name type="scientific">Aspergillus pseudoviridinutans</name>
    <dbReference type="NCBI Taxonomy" id="1517512"/>
    <lineage>
        <taxon>Eukaryota</taxon>
        <taxon>Fungi</taxon>
        <taxon>Dikarya</taxon>
        <taxon>Ascomycota</taxon>
        <taxon>Pezizomycotina</taxon>
        <taxon>Eurotiomycetes</taxon>
        <taxon>Eurotiomycetidae</taxon>
        <taxon>Eurotiales</taxon>
        <taxon>Aspergillaceae</taxon>
        <taxon>Aspergillus</taxon>
        <taxon>Aspergillus subgen. Fumigati</taxon>
    </lineage>
</organism>
<protein>
    <submittedName>
        <fullName evidence="1">Uncharacterized protein</fullName>
    </submittedName>
</protein>
<dbReference type="OrthoDB" id="4445311at2759"/>
<name>A0A9P3EWS6_9EURO</name>
<dbReference type="GeneID" id="67006390"/>
<evidence type="ECO:0000313" key="2">
    <source>
        <dbReference type="Proteomes" id="UP001043456"/>
    </source>
</evidence>
<keyword evidence="2" id="KW-1185">Reference proteome</keyword>
<gene>
    <name evidence="1" type="ORF">Asppvi_007780</name>
</gene>
<dbReference type="RefSeq" id="XP_043159598.1">
    <property type="nucleotide sequence ID" value="XM_043303663.1"/>
</dbReference>
<accession>A0A9P3EWS6</accession>
<proteinExistence type="predicted"/>
<reference evidence="1 2" key="1">
    <citation type="submission" date="2018-10" db="EMBL/GenBank/DDBJ databases">
        <title>Pan-genome distribution and transcriptional activeness of fungal secondary metabolism genes in Aspergillus section Fumigati.</title>
        <authorList>
            <person name="Takahashi H."/>
            <person name="Umemura M."/>
            <person name="Ninomiya A."/>
            <person name="Kusuya Y."/>
            <person name="Urayama S."/>
            <person name="Shimizu M."/>
            <person name="Watanabe A."/>
            <person name="Kamei K."/>
            <person name="Yaguchi T."/>
            <person name="Hagiwara D."/>
        </authorList>
    </citation>
    <scope>NUCLEOTIDE SEQUENCE [LARGE SCALE GENOMIC DNA]</scope>
    <source>
        <strain evidence="1 2">IFM 55266</strain>
    </source>
</reference>
<sequence length="122" mass="14005">MTAYDRSYTIQTAIPILFLQKWQAVITEIRTIGELPVGLNIASFYILQVHCAVAHILHATSEGEKIEQVQHEPPVVPKTTLPTMSMVPGWNYTRIPHNWQDNGYWVRFNHTTAFLKFQTSIP</sequence>
<dbReference type="AlphaFoldDB" id="A0A9P3EWS6"/>
<dbReference type="EMBL" id="BHVY01000005">
    <property type="protein sequence ID" value="GIJ88852.1"/>
    <property type="molecule type" value="Genomic_DNA"/>
</dbReference>
<comment type="caution">
    <text evidence="1">The sequence shown here is derived from an EMBL/GenBank/DDBJ whole genome shotgun (WGS) entry which is preliminary data.</text>
</comment>
<evidence type="ECO:0000313" key="1">
    <source>
        <dbReference type="EMBL" id="GIJ88852.1"/>
    </source>
</evidence>